<dbReference type="GO" id="GO:1902600">
    <property type="term" value="P:proton transmembrane transport"/>
    <property type="evidence" value="ECO:0007669"/>
    <property type="project" value="InterPro"/>
</dbReference>
<feature type="domain" description="Cation/H(+) antiporter central" evidence="13">
    <location>
        <begin position="533"/>
        <end position="625"/>
    </location>
</feature>
<organism evidence="15 16">
    <name type="scientific">Gossypium stocksii</name>
    <dbReference type="NCBI Taxonomy" id="47602"/>
    <lineage>
        <taxon>Eukaryota</taxon>
        <taxon>Viridiplantae</taxon>
        <taxon>Streptophyta</taxon>
        <taxon>Embryophyta</taxon>
        <taxon>Tracheophyta</taxon>
        <taxon>Spermatophyta</taxon>
        <taxon>Magnoliopsida</taxon>
        <taxon>eudicotyledons</taxon>
        <taxon>Gunneridae</taxon>
        <taxon>Pentapetalae</taxon>
        <taxon>rosids</taxon>
        <taxon>malvids</taxon>
        <taxon>Malvales</taxon>
        <taxon>Malvaceae</taxon>
        <taxon>Malvoideae</taxon>
        <taxon>Gossypium</taxon>
    </lineage>
</organism>
<feature type="transmembrane region" description="Helical" evidence="11">
    <location>
        <begin position="76"/>
        <end position="100"/>
    </location>
</feature>
<feature type="transmembrane region" description="Helical" evidence="11">
    <location>
        <begin position="106"/>
        <end position="124"/>
    </location>
</feature>
<keyword evidence="5 11" id="KW-0812">Transmembrane</keyword>
<dbReference type="GO" id="GO:0006813">
    <property type="term" value="P:potassium ion transport"/>
    <property type="evidence" value="ECO:0007669"/>
    <property type="project" value="UniProtKB-KW"/>
</dbReference>
<evidence type="ECO:0000259" key="14">
    <source>
        <dbReference type="Pfam" id="PF23259"/>
    </source>
</evidence>
<feature type="domain" description="Cation/H+ exchanger transmembrane" evidence="12">
    <location>
        <begin position="55"/>
        <end position="435"/>
    </location>
</feature>
<feature type="transmembrane region" description="Helical" evidence="11">
    <location>
        <begin position="1187"/>
        <end position="1209"/>
    </location>
</feature>
<dbReference type="Pfam" id="PF23259">
    <property type="entry name" value="CHX17_C"/>
    <property type="match status" value="2"/>
</dbReference>
<evidence type="ECO:0000259" key="13">
    <source>
        <dbReference type="Pfam" id="PF23256"/>
    </source>
</evidence>
<evidence type="ECO:0000259" key="12">
    <source>
        <dbReference type="Pfam" id="PF00999"/>
    </source>
</evidence>
<feature type="transmembrane region" description="Helical" evidence="11">
    <location>
        <begin position="208"/>
        <end position="226"/>
    </location>
</feature>
<evidence type="ECO:0000256" key="10">
    <source>
        <dbReference type="ARBA" id="ARBA00038341"/>
    </source>
</evidence>
<feature type="transmembrane region" description="Helical" evidence="11">
    <location>
        <begin position="1002"/>
        <end position="1025"/>
    </location>
</feature>
<protein>
    <recommendedName>
        <fullName evidence="17">Cation/H+ exchanger domain-containing protein</fullName>
    </recommendedName>
</protein>
<keyword evidence="8" id="KW-0406">Ion transport</keyword>
<dbReference type="GO" id="GO:0015297">
    <property type="term" value="F:antiporter activity"/>
    <property type="evidence" value="ECO:0007669"/>
    <property type="project" value="UniProtKB-KW"/>
</dbReference>
<feature type="transmembrane region" description="Helical" evidence="11">
    <location>
        <begin position="44"/>
        <end position="64"/>
    </location>
</feature>
<evidence type="ECO:0000256" key="11">
    <source>
        <dbReference type="SAM" id="Phobius"/>
    </source>
</evidence>
<feature type="transmembrane region" description="Helical" evidence="11">
    <location>
        <begin position="176"/>
        <end position="196"/>
    </location>
</feature>
<feature type="domain" description="Cation/H(+) antiporter C-terminal" evidence="14">
    <location>
        <begin position="1401"/>
        <end position="1541"/>
    </location>
</feature>
<keyword evidence="2" id="KW-0813">Transport</keyword>
<feature type="transmembrane region" description="Helical" evidence="11">
    <location>
        <begin position="873"/>
        <end position="894"/>
    </location>
</feature>
<dbReference type="GO" id="GO:0006885">
    <property type="term" value="P:regulation of pH"/>
    <property type="evidence" value="ECO:0007669"/>
    <property type="project" value="UniProtKB-ARBA"/>
</dbReference>
<keyword evidence="7 11" id="KW-1133">Transmembrane helix</keyword>
<name>A0A9D3UQE8_9ROSI</name>
<keyword evidence="4" id="KW-0633">Potassium transport</keyword>
<evidence type="ECO:0000256" key="3">
    <source>
        <dbReference type="ARBA" id="ARBA00022449"/>
    </source>
</evidence>
<gene>
    <name evidence="15" type="ORF">J1N35_033567</name>
</gene>
<feature type="transmembrane region" description="Helical" evidence="11">
    <location>
        <begin position="279"/>
        <end position="304"/>
    </location>
</feature>
<feature type="transmembrane region" description="Helical" evidence="11">
    <location>
        <begin position="1046"/>
        <end position="1069"/>
    </location>
</feature>
<dbReference type="InterPro" id="IPR050794">
    <property type="entry name" value="CPA2_transporter"/>
</dbReference>
<dbReference type="InterPro" id="IPR038770">
    <property type="entry name" value="Na+/solute_symporter_sf"/>
</dbReference>
<comment type="subcellular location">
    <subcellularLocation>
        <location evidence="1">Membrane</location>
        <topology evidence="1">Multi-pass membrane protein</topology>
    </subcellularLocation>
</comment>
<feature type="transmembrane region" description="Helical" evidence="11">
    <location>
        <begin position="1155"/>
        <end position="1175"/>
    </location>
</feature>
<dbReference type="InterPro" id="IPR057290">
    <property type="entry name" value="CHX17_C"/>
</dbReference>
<evidence type="ECO:0008006" key="17">
    <source>
        <dbReference type="Google" id="ProtNLM"/>
    </source>
</evidence>
<comment type="similarity">
    <text evidence="10">Belongs to the monovalent cation:proton antiporter 2 (CPA2) transporter (TC 2.A.37) family. CHX (TC 2.A.37.4) subfamily.</text>
</comment>
<feature type="domain" description="Cation/H(+) antiporter C-terminal" evidence="14">
    <location>
        <begin position="636"/>
        <end position="782"/>
    </location>
</feature>
<keyword evidence="16" id="KW-1185">Reference proteome</keyword>
<dbReference type="Pfam" id="PF00999">
    <property type="entry name" value="Na_H_Exchanger"/>
    <property type="match status" value="2"/>
</dbReference>
<dbReference type="EMBL" id="JAIQCV010000010">
    <property type="protein sequence ID" value="KAH1055502.1"/>
    <property type="molecule type" value="Genomic_DNA"/>
</dbReference>
<reference evidence="15 16" key="1">
    <citation type="journal article" date="2021" name="Plant Biotechnol. J.">
        <title>Multi-omics assisted identification of the key and species-specific regulatory components of drought-tolerant mechanisms in Gossypium stocksii.</title>
        <authorList>
            <person name="Yu D."/>
            <person name="Ke L."/>
            <person name="Zhang D."/>
            <person name="Wu Y."/>
            <person name="Sun Y."/>
            <person name="Mei J."/>
            <person name="Sun J."/>
            <person name="Sun Y."/>
        </authorList>
    </citation>
    <scope>NUCLEOTIDE SEQUENCE [LARGE SCALE GENOMIC DNA]</scope>
    <source>
        <strain evidence="16">cv. E1</strain>
        <tissue evidence="15">Leaf</tissue>
    </source>
</reference>
<dbReference type="GO" id="GO:0016020">
    <property type="term" value="C:membrane"/>
    <property type="evidence" value="ECO:0007669"/>
    <property type="project" value="UniProtKB-SubCell"/>
</dbReference>
<feature type="transmembrane region" description="Helical" evidence="11">
    <location>
        <begin position="1089"/>
        <end position="1111"/>
    </location>
</feature>
<evidence type="ECO:0000256" key="8">
    <source>
        <dbReference type="ARBA" id="ARBA00023065"/>
    </source>
</evidence>
<dbReference type="FunFam" id="1.20.1530.20:FF:000003">
    <property type="entry name" value="Cation/H(+) antiporter 15"/>
    <property type="match status" value="2"/>
</dbReference>
<evidence type="ECO:0000256" key="9">
    <source>
        <dbReference type="ARBA" id="ARBA00023136"/>
    </source>
</evidence>
<feature type="transmembrane region" description="Helical" evidence="11">
    <location>
        <begin position="906"/>
        <end position="928"/>
    </location>
</feature>
<feature type="domain" description="Cation/H(+) antiporter central" evidence="13">
    <location>
        <begin position="1264"/>
        <end position="1386"/>
    </location>
</feature>
<evidence type="ECO:0000256" key="5">
    <source>
        <dbReference type="ARBA" id="ARBA00022692"/>
    </source>
</evidence>
<feature type="transmembrane region" description="Helical" evidence="11">
    <location>
        <begin position="1123"/>
        <end position="1143"/>
    </location>
</feature>
<accession>A0A9D3UQE8</accession>
<feature type="transmembrane region" description="Helical" evidence="11">
    <location>
        <begin position="974"/>
        <end position="996"/>
    </location>
</feature>
<feature type="transmembrane region" description="Helical" evidence="11">
    <location>
        <begin position="358"/>
        <end position="382"/>
    </location>
</feature>
<dbReference type="Proteomes" id="UP000828251">
    <property type="component" value="Unassembled WGS sequence"/>
</dbReference>
<feature type="domain" description="Cation/H+ exchanger transmembrane" evidence="12">
    <location>
        <begin position="825"/>
        <end position="1205"/>
    </location>
</feature>
<evidence type="ECO:0000256" key="6">
    <source>
        <dbReference type="ARBA" id="ARBA00022958"/>
    </source>
</evidence>
<evidence type="ECO:0000256" key="2">
    <source>
        <dbReference type="ARBA" id="ARBA00022448"/>
    </source>
</evidence>
<dbReference type="OrthoDB" id="1938353at2759"/>
<dbReference type="InterPro" id="IPR057291">
    <property type="entry name" value="CHX17_2nd"/>
</dbReference>
<keyword evidence="6" id="KW-0630">Potassium</keyword>
<evidence type="ECO:0000256" key="4">
    <source>
        <dbReference type="ARBA" id="ARBA00022538"/>
    </source>
</evidence>
<proteinExistence type="inferred from homology"/>
<dbReference type="Pfam" id="PF23256">
    <property type="entry name" value="CHX17_2nd"/>
    <property type="match status" value="2"/>
</dbReference>
<keyword evidence="3" id="KW-0050">Antiport</keyword>
<feature type="transmembrane region" description="Helical" evidence="11">
    <location>
        <begin position="421"/>
        <end position="439"/>
    </location>
</feature>
<dbReference type="GO" id="GO:0012505">
    <property type="term" value="C:endomembrane system"/>
    <property type="evidence" value="ECO:0007669"/>
    <property type="project" value="TreeGrafter"/>
</dbReference>
<feature type="transmembrane region" description="Helical" evidence="11">
    <location>
        <begin position="246"/>
        <end position="267"/>
    </location>
</feature>
<evidence type="ECO:0000256" key="7">
    <source>
        <dbReference type="ARBA" id="ARBA00022989"/>
    </source>
</evidence>
<evidence type="ECO:0000313" key="16">
    <source>
        <dbReference type="Proteomes" id="UP000828251"/>
    </source>
</evidence>
<dbReference type="PANTHER" id="PTHR32468:SF35">
    <property type="entry name" value="CATION_H+ EXCHANGER DOMAIN-CONTAINING PROTEIN"/>
    <property type="match status" value="1"/>
</dbReference>
<dbReference type="Gene3D" id="1.20.1530.20">
    <property type="match status" value="2"/>
</dbReference>
<dbReference type="InterPro" id="IPR006153">
    <property type="entry name" value="Cation/H_exchanger_TM"/>
</dbReference>
<evidence type="ECO:0000256" key="1">
    <source>
        <dbReference type="ARBA" id="ARBA00004141"/>
    </source>
</evidence>
<comment type="caution">
    <text evidence="15">The sequence shown here is derived from an EMBL/GenBank/DDBJ whole genome shotgun (WGS) entry which is preliminary data.</text>
</comment>
<keyword evidence="9 11" id="KW-0472">Membrane</keyword>
<feature type="transmembrane region" description="Helical" evidence="11">
    <location>
        <begin position="145"/>
        <end position="164"/>
    </location>
</feature>
<dbReference type="PANTHER" id="PTHR32468">
    <property type="entry name" value="CATION/H + ANTIPORTER"/>
    <property type="match status" value="1"/>
</dbReference>
<sequence length="1591" mass="176034">MGDSSLNDLKPEYRVDGSCWKFVPVISEGFFNQRPGDIFRHHLILLQLQLAVIFTLAAIIHFFLGRFYLPRLISEVLAGVILGPTVLGRFFPDISAVLFSEQSVKVLATLTRFGYLFFMFLIGVKMDVNLIKKSGKREWTIGTMVMLFPLLVTVMVGRHISIVVDKVDAQSAQYEVSFFTGVLMLTSFPVVAILLMQLKIINSELGHLTLSSALISDMVSLVMVNIGNYRVIMLLASFRVALKSLFLVAVLIVFILTVLQQMLYWIIRKTPEGKPVKDAYIFFVVIALLVVAIVGENVGLQYMYGPFILGLTVPTGHPLASTLIEKLDTIVSGWMLPLMSTYCGYRSNLWNLNRLPPYWIMFAVTFGFFLKVACGFIPAFCFKVPCKDATALALMLAAKGIVELGTFATNADKQSTVTQEFTWAVIIVFIFAALVPILTRKLYDPSKTYAGYQKRTVLDSSINEGVRMLACAHRQDDALSAIKLLQLSNPSTGSPLSVYGLYLEELVGGASPLLLNHQLGQRSSSDGGRWQPIIDVFNNFKSHSSKPTQVHVYTAISPSSLMHEDVCWVAFDNLVALIILPFHRKWNRKGKLISDSKDLRDFNTKVMNKAPCSVAILIDRDRGRNSSIIDESSTYNICVVFLGGKDDREALSIAKRMKGWPSVFLTIIRLQETEDMITGWEGMMDDECLRDIKHPSNENGKVLYKQEIVRHGADTSALIGSILDENFDLICVGRHTQCDSPLIEGLSAWTDLPELGTIGDLLVSAEISKPISILVVQQQIGKNVTIVCINNSFKKIPAKSIWLSGNPLVSPTTLLMFQLSSISTVSLLINVCFKPLGQSSLVSQIFGGMIFGPSILGQSQDVADTVFPIHSRAIMDVFSGFGIMFFFFEVGVKIDPYLMVCPGRMAAVIGASALIITTGLSIGLALFLKKSVTMSTSLQNSLILVASSQSLTAFPVISTLLDELKIINTDVGRIALSSSMFSFLIGFSTTSILFSIKQANSHHIYSFLPPFLSVVAFVATNFLILRPKLKKMFTQAMGPKSIDEKTIASMFILVMVSAFISEVIGQHYIFGPLVLGLAVPDGPPLGAAISSKLASLGIAFFYPAYCAVTGLQTNVFDVDLETYYIIGIIIIFTFVVKLIAVILPALCFNLPIKDAVVLALILNARGIVELTIVNLWKDGKQIGNQSFTLVTVSVLVVTAIITPLVRMLYDPKKQCVSEKRSTIHHSNSNLELRILVCIHNPENIPTIMNILEVTHASEMNPVAVTAMVLIELVGRSTPVLVRTDKHRGKTPLLADQVLNSLIQYEARNEGCTTVQSYTSMSQFQTMHDDICRIAIDKRANILILPFHKKWAISGKIESTSSPIQNLNINVLNKAPCSVGILIDRGILTGFMSVRTSQLKFHVAVLFLSGSDDLEALAYSFRMGKHERVHLTIIRLLVSGDENSKDIKFDNNVIHEYRQANKENDRITYEERVLTDGLCLSSYMSSNLEHYNLILVGKTHQDSPLLHGLGQWNECPELGVMGDMLASPYLKTKASVLVIQQHKLQGKLLSKNMRFLRSKSSSIYPELPTKIICQGVKTDSFYISVDGSRHSY</sequence>
<evidence type="ECO:0000313" key="15">
    <source>
        <dbReference type="EMBL" id="KAH1055502.1"/>
    </source>
</evidence>